<dbReference type="HOGENOM" id="CLU_1274941_0_0_1"/>
<dbReference type="OrthoDB" id="2590746at2759"/>
<dbReference type="RefSeq" id="XP_007322860.1">
    <property type="nucleotide sequence ID" value="XM_007322798.1"/>
</dbReference>
<name>F8P8Y6_SERL9</name>
<evidence type="ECO:0000313" key="2">
    <source>
        <dbReference type="EMBL" id="EGO20115.1"/>
    </source>
</evidence>
<dbReference type="Proteomes" id="UP000008064">
    <property type="component" value="Unassembled WGS sequence"/>
</dbReference>
<evidence type="ECO:0000256" key="1">
    <source>
        <dbReference type="SAM" id="MobiDB-lite"/>
    </source>
</evidence>
<protein>
    <submittedName>
        <fullName evidence="2">Uncharacterized protein</fullName>
    </submittedName>
</protein>
<dbReference type="AlphaFoldDB" id="F8P8Y6"/>
<feature type="compositionally biased region" description="Basic and acidic residues" evidence="1">
    <location>
        <begin position="195"/>
        <end position="209"/>
    </location>
</feature>
<feature type="non-terminal residue" evidence="2">
    <location>
        <position position="209"/>
    </location>
</feature>
<dbReference type="GeneID" id="18820983"/>
<feature type="region of interest" description="Disordered" evidence="1">
    <location>
        <begin position="184"/>
        <end position="209"/>
    </location>
</feature>
<feature type="region of interest" description="Disordered" evidence="1">
    <location>
        <begin position="65"/>
        <end position="88"/>
    </location>
</feature>
<sequence length="209" mass="23187">MPPTHDRQVLRKPSVAVIPSTPPSSINISGGTTPQNGTKRFLGRMFKKRDPSRPLSIIEVGTPSTVVTPRSTSHTRTHSTARQSYDFSPHSEAPLMTDKMSSPPIQNPSSTLCPPVLGIQPALYPPIYPPKGRPTMYVWVVRKWLKGCDNGLLNEMMGKLSINSRSESNASYFPTGSSQVEVRFEWSRGKSGRKRDRERGRKDGVSRKA</sequence>
<accession>F8P8Y6</accession>
<dbReference type="KEGG" id="sla:SERLADRAFT_477407"/>
<dbReference type="EMBL" id="GL945441">
    <property type="protein sequence ID" value="EGO20115.1"/>
    <property type="molecule type" value="Genomic_DNA"/>
</dbReference>
<feature type="region of interest" description="Disordered" evidence="1">
    <location>
        <begin position="17"/>
        <end position="38"/>
    </location>
</feature>
<gene>
    <name evidence="2" type="ORF">SERLADRAFT_477407</name>
</gene>
<organism>
    <name type="scientific">Serpula lacrymans var. lacrymans (strain S7.9)</name>
    <name type="common">Dry rot fungus</name>
    <dbReference type="NCBI Taxonomy" id="578457"/>
    <lineage>
        <taxon>Eukaryota</taxon>
        <taxon>Fungi</taxon>
        <taxon>Dikarya</taxon>
        <taxon>Basidiomycota</taxon>
        <taxon>Agaricomycotina</taxon>
        <taxon>Agaricomycetes</taxon>
        <taxon>Agaricomycetidae</taxon>
        <taxon>Boletales</taxon>
        <taxon>Coniophorineae</taxon>
        <taxon>Serpulaceae</taxon>
        <taxon>Serpula</taxon>
    </lineage>
</organism>
<proteinExistence type="predicted"/>
<reference evidence="2" key="1">
    <citation type="submission" date="2011-04" db="EMBL/GenBank/DDBJ databases">
        <title>Evolution of plant cell wall degrading machinery underlies the functional diversity of forest fungi.</title>
        <authorList>
            <consortium name="US DOE Joint Genome Institute (JGI-PGF)"/>
            <person name="Eastwood D.C."/>
            <person name="Floudas D."/>
            <person name="Binder M."/>
            <person name="Majcherczyk A."/>
            <person name="Schneider P."/>
            <person name="Aerts A."/>
            <person name="Asiegbu F.O."/>
            <person name="Baker S.E."/>
            <person name="Barry K."/>
            <person name="Bendiksby M."/>
            <person name="Blumentritt M."/>
            <person name="Coutinho P.M."/>
            <person name="Cullen D."/>
            <person name="Cullen D."/>
            <person name="Gathman A."/>
            <person name="Goodell B."/>
            <person name="Henrissat B."/>
            <person name="Ihrmark K."/>
            <person name="Kauserud H."/>
            <person name="Kohler A."/>
            <person name="LaButti K."/>
            <person name="Lapidus A."/>
            <person name="Lavin J.L."/>
            <person name="Lee Y.-H."/>
            <person name="Lindquist E."/>
            <person name="Lilly W."/>
            <person name="Lucas S."/>
            <person name="Morin E."/>
            <person name="Murat C."/>
            <person name="Oguiza J.A."/>
            <person name="Park J."/>
            <person name="Pisabarro A.G."/>
            <person name="Riley R."/>
            <person name="Rosling A."/>
            <person name="Salamov A."/>
            <person name="Schmidt O."/>
            <person name="Schmutz J."/>
            <person name="Skrede I."/>
            <person name="Stenlid J."/>
            <person name="Wiebenga A."/>
            <person name="Xie X."/>
            <person name="Kues U."/>
            <person name="Hibbett D.S."/>
            <person name="Hoffmeister D."/>
            <person name="Hogberg N."/>
            <person name="Martin F."/>
            <person name="Grigoriev I.V."/>
            <person name="Watkinson S.C."/>
        </authorList>
    </citation>
    <scope>NUCLEOTIDE SEQUENCE</scope>
    <source>
        <strain evidence="2">S7.9</strain>
    </source>
</reference>